<evidence type="ECO:0000313" key="2">
    <source>
        <dbReference type="EMBL" id="TNN61218.1"/>
    </source>
</evidence>
<accession>A0A4Z2H5R1</accession>
<feature type="compositionally biased region" description="Polar residues" evidence="1">
    <location>
        <begin position="59"/>
        <end position="68"/>
    </location>
</feature>
<dbReference type="AlphaFoldDB" id="A0A4Z2H5R1"/>
<gene>
    <name evidence="2" type="ORF">EYF80_028603</name>
</gene>
<proteinExistence type="predicted"/>
<protein>
    <submittedName>
        <fullName evidence="2">Uncharacterized protein</fullName>
    </submittedName>
</protein>
<evidence type="ECO:0000256" key="1">
    <source>
        <dbReference type="SAM" id="MobiDB-lite"/>
    </source>
</evidence>
<evidence type="ECO:0000313" key="3">
    <source>
        <dbReference type="Proteomes" id="UP000314294"/>
    </source>
</evidence>
<organism evidence="2 3">
    <name type="scientific">Liparis tanakae</name>
    <name type="common">Tanaka's snailfish</name>
    <dbReference type="NCBI Taxonomy" id="230148"/>
    <lineage>
        <taxon>Eukaryota</taxon>
        <taxon>Metazoa</taxon>
        <taxon>Chordata</taxon>
        <taxon>Craniata</taxon>
        <taxon>Vertebrata</taxon>
        <taxon>Euteleostomi</taxon>
        <taxon>Actinopterygii</taxon>
        <taxon>Neopterygii</taxon>
        <taxon>Teleostei</taxon>
        <taxon>Neoteleostei</taxon>
        <taxon>Acanthomorphata</taxon>
        <taxon>Eupercaria</taxon>
        <taxon>Perciformes</taxon>
        <taxon>Cottioidei</taxon>
        <taxon>Cottales</taxon>
        <taxon>Liparidae</taxon>
        <taxon>Liparis</taxon>
    </lineage>
</organism>
<name>A0A4Z2H5R1_9TELE</name>
<comment type="caution">
    <text evidence="2">The sequence shown here is derived from an EMBL/GenBank/DDBJ whole genome shotgun (WGS) entry which is preliminary data.</text>
</comment>
<sequence>MSRYMSIESSSNRRPGVKRLQLKLCDDKCRLDLERTQQKHENVDESCCAEQLDNYGNYGDTNAANEKSTSSREEAARGKRLPARGWMSTIERAEMRLGENREAEKGRKKNSERRGSG</sequence>
<reference evidence="2 3" key="1">
    <citation type="submission" date="2019-03" db="EMBL/GenBank/DDBJ databases">
        <title>First draft genome of Liparis tanakae, snailfish: a comprehensive survey of snailfish specific genes.</title>
        <authorList>
            <person name="Kim W."/>
            <person name="Song I."/>
            <person name="Jeong J.-H."/>
            <person name="Kim D."/>
            <person name="Kim S."/>
            <person name="Ryu S."/>
            <person name="Song J.Y."/>
            <person name="Lee S.K."/>
        </authorList>
    </citation>
    <scope>NUCLEOTIDE SEQUENCE [LARGE SCALE GENOMIC DNA]</scope>
    <source>
        <tissue evidence="2">Muscle</tissue>
    </source>
</reference>
<feature type="compositionally biased region" description="Basic and acidic residues" evidence="1">
    <location>
        <begin position="91"/>
        <end position="105"/>
    </location>
</feature>
<dbReference type="EMBL" id="SRLO01000320">
    <property type="protein sequence ID" value="TNN61218.1"/>
    <property type="molecule type" value="Genomic_DNA"/>
</dbReference>
<keyword evidence="3" id="KW-1185">Reference proteome</keyword>
<dbReference type="Proteomes" id="UP000314294">
    <property type="component" value="Unassembled WGS sequence"/>
</dbReference>
<feature type="region of interest" description="Disordered" evidence="1">
    <location>
        <begin position="56"/>
        <end position="117"/>
    </location>
</feature>